<proteinExistence type="predicted"/>
<keyword evidence="2" id="KW-1185">Reference proteome</keyword>
<evidence type="ECO:0008006" key="3">
    <source>
        <dbReference type="Google" id="ProtNLM"/>
    </source>
</evidence>
<gene>
    <name evidence="1" type="ORF">CP49_01545</name>
</gene>
<organism evidence="1 2">
    <name type="scientific">Bradyrhizobium valentinum</name>
    <dbReference type="NCBI Taxonomy" id="1518501"/>
    <lineage>
        <taxon>Bacteria</taxon>
        <taxon>Pseudomonadati</taxon>
        <taxon>Pseudomonadota</taxon>
        <taxon>Alphaproteobacteria</taxon>
        <taxon>Hyphomicrobiales</taxon>
        <taxon>Nitrobacteraceae</taxon>
        <taxon>Bradyrhizobium</taxon>
    </lineage>
</organism>
<dbReference type="Proteomes" id="UP000051913">
    <property type="component" value="Unassembled WGS sequence"/>
</dbReference>
<dbReference type="RefSeq" id="WP_057851012.1">
    <property type="nucleotide sequence ID" value="NZ_LLXX01000101.1"/>
</dbReference>
<reference evidence="1 2" key="1">
    <citation type="submission" date="2014-03" db="EMBL/GenBank/DDBJ databases">
        <title>Bradyrhizobium valentinum sp. nov., isolated from effective nodules of Lupinus mariae-josephae, a lupine endemic of basic-lime soils in Eastern Spain.</title>
        <authorList>
            <person name="Duran D."/>
            <person name="Rey L."/>
            <person name="Navarro A."/>
            <person name="Busquets A."/>
            <person name="Imperial J."/>
            <person name="Ruiz-Argueso T."/>
        </authorList>
    </citation>
    <scope>NUCLEOTIDE SEQUENCE [LARGE SCALE GENOMIC DNA]</scope>
    <source>
        <strain evidence="1 2">LmjM3</strain>
    </source>
</reference>
<accession>A0A0R3LNX9</accession>
<sequence>MKTFEFSIIASGVDPTADDFGDRFYDAGCDDALVAFQKGHTIIDFAREADSIEEAIASAVENVCAAGAKVDRIEPDPLVNLTEIATRTEMTRAAISNYAKGARGKDFPAPVARVTSDTPLYDWAEVASWMAINKKIPAELAITAGVFKEANSAIAEGEIHLSDRLKKRAKDDELALAEAA</sequence>
<dbReference type="EMBL" id="LLXX01000101">
    <property type="protein sequence ID" value="KRR06816.1"/>
    <property type="molecule type" value="Genomic_DNA"/>
</dbReference>
<comment type="caution">
    <text evidence="1">The sequence shown here is derived from an EMBL/GenBank/DDBJ whole genome shotgun (WGS) entry which is preliminary data.</text>
</comment>
<name>A0A0R3LNX9_9BRAD</name>
<dbReference type="AlphaFoldDB" id="A0A0R3LNX9"/>
<protein>
    <recommendedName>
        <fullName evidence="3">DNA-binding protein</fullName>
    </recommendedName>
</protein>
<evidence type="ECO:0000313" key="1">
    <source>
        <dbReference type="EMBL" id="KRR06816.1"/>
    </source>
</evidence>
<evidence type="ECO:0000313" key="2">
    <source>
        <dbReference type="Proteomes" id="UP000051913"/>
    </source>
</evidence>